<feature type="signal peptide" evidence="1">
    <location>
        <begin position="1"/>
        <end position="19"/>
    </location>
</feature>
<protein>
    <submittedName>
        <fullName evidence="2">Uncharacterized protein</fullName>
    </submittedName>
</protein>
<proteinExistence type="predicted"/>
<reference evidence="2 3" key="1">
    <citation type="submission" date="2020-08" db="EMBL/GenBank/DDBJ databases">
        <authorList>
            <person name="Koutsovoulos G."/>
            <person name="Danchin GJ E."/>
        </authorList>
    </citation>
    <scope>NUCLEOTIDE SEQUENCE [LARGE SCALE GENOMIC DNA]</scope>
</reference>
<sequence>MYYYLLSTTIFLILNLISAQDIGQNLNNNAQLEQFLNQQQSQISIDFPSSLNNGNLPSQQQLVIPQTIKSADKTSIFPSSQLPFDGVPPGFETVLPIEVLQKLRELHKNTNIPLTQKQSEFDKIMTSVSPKLLAKLPLPPGFEALPSNIKEKIKEINGDSSIDWSKKHLKVKELIGTLPQQQHPHPQLHNPIRIPSTQIQQTNSGNVIPEFFPPNPPPGFEKVLPPEVYQQLLQIHRSPQLTVQQKSLQIDQIMRSLPQNIIDSLPLPPGFDKLPPKYIKEVRKIFGDKSLNFQEKDQKIVQFVHSLPLELRKLTRPPLPPAFEKLNFETKEKISNLFDDITLDDKQRQNNFWKIVNQLPEDEKAKVNEAFKFPF</sequence>
<comment type="caution">
    <text evidence="2">The sequence shown here is derived from an EMBL/GenBank/DDBJ whole genome shotgun (WGS) entry which is preliminary data.</text>
</comment>
<feature type="chain" id="PRO_5027802133" evidence="1">
    <location>
        <begin position="20"/>
        <end position="375"/>
    </location>
</feature>
<accession>A0A6V7XF52</accession>
<evidence type="ECO:0000313" key="2">
    <source>
        <dbReference type="EMBL" id="CAD2197883.1"/>
    </source>
</evidence>
<gene>
    <name evidence="2" type="ORF">MENT_LOCUS51162</name>
</gene>
<organism evidence="2 3">
    <name type="scientific">Meloidogyne enterolobii</name>
    <name type="common">Root-knot nematode worm</name>
    <name type="synonym">Meloidogyne mayaguensis</name>
    <dbReference type="NCBI Taxonomy" id="390850"/>
    <lineage>
        <taxon>Eukaryota</taxon>
        <taxon>Metazoa</taxon>
        <taxon>Ecdysozoa</taxon>
        <taxon>Nematoda</taxon>
        <taxon>Chromadorea</taxon>
        <taxon>Rhabditida</taxon>
        <taxon>Tylenchina</taxon>
        <taxon>Tylenchomorpha</taxon>
        <taxon>Tylenchoidea</taxon>
        <taxon>Meloidogynidae</taxon>
        <taxon>Meloidogyninae</taxon>
        <taxon>Meloidogyne</taxon>
    </lineage>
</organism>
<dbReference type="AlphaFoldDB" id="A0A6V7XF52"/>
<dbReference type="OrthoDB" id="5799464at2759"/>
<evidence type="ECO:0000256" key="1">
    <source>
        <dbReference type="SAM" id="SignalP"/>
    </source>
</evidence>
<evidence type="ECO:0000313" key="3">
    <source>
        <dbReference type="Proteomes" id="UP000580250"/>
    </source>
</evidence>
<dbReference type="Proteomes" id="UP000580250">
    <property type="component" value="Unassembled WGS sequence"/>
</dbReference>
<dbReference type="EMBL" id="CAJEWN010001493">
    <property type="protein sequence ID" value="CAD2197883.1"/>
    <property type="molecule type" value="Genomic_DNA"/>
</dbReference>
<name>A0A6V7XF52_MELEN</name>
<keyword evidence="1" id="KW-0732">Signal</keyword>